<dbReference type="AlphaFoldDB" id="A0A6G1CW76"/>
<evidence type="ECO:0000313" key="1">
    <source>
        <dbReference type="EMBL" id="KAF0904426.1"/>
    </source>
</evidence>
<proteinExistence type="predicted"/>
<gene>
    <name evidence="1" type="ORF">E2562_034501</name>
</gene>
<reference evidence="1 2" key="1">
    <citation type="submission" date="2019-11" db="EMBL/GenBank/DDBJ databases">
        <title>Whole genome sequence of Oryza granulata.</title>
        <authorList>
            <person name="Li W."/>
        </authorList>
    </citation>
    <scope>NUCLEOTIDE SEQUENCE [LARGE SCALE GENOMIC DNA]</scope>
    <source>
        <strain evidence="2">cv. Menghai</strain>
        <tissue evidence="1">Leaf</tissue>
    </source>
</reference>
<accession>A0A6G1CW76</accession>
<organism evidence="1 2">
    <name type="scientific">Oryza meyeriana var. granulata</name>
    <dbReference type="NCBI Taxonomy" id="110450"/>
    <lineage>
        <taxon>Eukaryota</taxon>
        <taxon>Viridiplantae</taxon>
        <taxon>Streptophyta</taxon>
        <taxon>Embryophyta</taxon>
        <taxon>Tracheophyta</taxon>
        <taxon>Spermatophyta</taxon>
        <taxon>Magnoliopsida</taxon>
        <taxon>Liliopsida</taxon>
        <taxon>Poales</taxon>
        <taxon>Poaceae</taxon>
        <taxon>BOP clade</taxon>
        <taxon>Oryzoideae</taxon>
        <taxon>Oryzeae</taxon>
        <taxon>Oryzinae</taxon>
        <taxon>Oryza</taxon>
        <taxon>Oryza meyeriana</taxon>
    </lineage>
</organism>
<sequence>MIGGPGTGSTRWWASMRAWLGRAGRLNGGAALSGHVMATQRHAASSRGHALTLCGSWATVERKSEEQAGVQGARSIGPTAWWAKEGSGGCAD</sequence>
<comment type="caution">
    <text evidence="1">The sequence shown here is derived from an EMBL/GenBank/DDBJ whole genome shotgun (WGS) entry which is preliminary data.</text>
</comment>
<protein>
    <submittedName>
        <fullName evidence="1">Uncharacterized protein</fullName>
    </submittedName>
</protein>
<dbReference type="EMBL" id="SPHZ02000008">
    <property type="protein sequence ID" value="KAF0904426.1"/>
    <property type="molecule type" value="Genomic_DNA"/>
</dbReference>
<keyword evidence="2" id="KW-1185">Reference proteome</keyword>
<evidence type="ECO:0000313" key="2">
    <source>
        <dbReference type="Proteomes" id="UP000479710"/>
    </source>
</evidence>
<name>A0A6G1CW76_9ORYZ</name>
<dbReference type="Proteomes" id="UP000479710">
    <property type="component" value="Unassembled WGS sequence"/>
</dbReference>